<evidence type="ECO:0000313" key="3">
    <source>
        <dbReference type="Proteomes" id="UP000469545"/>
    </source>
</evidence>
<dbReference type="InterPro" id="IPR051049">
    <property type="entry name" value="Dienelactone_hydrolase-like"/>
</dbReference>
<comment type="caution">
    <text evidence="2">The sequence shown here is derived from an EMBL/GenBank/DDBJ whole genome shotgun (WGS) entry which is preliminary data.</text>
</comment>
<organism evidence="2 3">
    <name type="scientific">Streptomyces coelicoflavus</name>
    <dbReference type="NCBI Taxonomy" id="285562"/>
    <lineage>
        <taxon>Bacteria</taxon>
        <taxon>Bacillati</taxon>
        <taxon>Actinomycetota</taxon>
        <taxon>Actinomycetes</taxon>
        <taxon>Kitasatosporales</taxon>
        <taxon>Streptomycetaceae</taxon>
        <taxon>Streptomyces</taxon>
    </lineage>
</organism>
<gene>
    <name evidence="2" type="ORF">G3I46_25385</name>
</gene>
<dbReference type="PANTHER" id="PTHR46623:SF10">
    <property type="entry name" value="CARBOXYMETHYLENEBUTENOLIDASE HOMOLOG"/>
    <property type="match status" value="1"/>
</dbReference>
<dbReference type="PANTHER" id="PTHR46623">
    <property type="entry name" value="CARBOXYMETHYLENEBUTENOLIDASE-RELATED"/>
    <property type="match status" value="1"/>
</dbReference>
<dbReference type="AlphaFoldDB" id="A0A6N9UQD9"/>
<keyword evidence="2" id="KW-0378">Hydrolase</keyword>
<proteinExistence type="predicted"/>
<feature type="domain" description="Dienelactone hydrolase" evidence="1">
    <location>
        <begin position="19"/>
        <end position="249"/>
    </location>
</feature>
<sequence length="251" mass="26659">MTAVEGTDVDIPTGDGTADAYLTHPADGAPHPAVLLYMDGFGLRPSLRAMADRLAGAGYTVAVPNVLYREGRAPVVELPEFIDQASRPRIFERLGPMMRALTPDQVERDADAYLRWLAGRPEAAGGPVAVAGYCMGAALALRTAGAYPDRVAATAGFHGGNLATEATDSPHLVAGRLTGEVYFAHADDDPGMPAEQQERLEAALTAAGVTHRCEVYSGAHHGYTQADTSAYDEKAAERHWDALLGLLKRTF</sequence>
<keyword evidence="3" id="KW-1185">Reference proteome</keyword>
<evidence type="ECO:0000313" key="2">
    <source>
        <dbReference type="EMBL" id="NEB19784.1"/>
    </source>
</evidence>
<dbReference type="Proteomes" id="UP000469545">
    <property type="component" value="Unassembled WGS sequence"/>
</dbReference>
<dbReference type="Gene3D" id="3.40.50.1820">
    <property type="entry name" value="alpha/beta hydrolase"/>
    <property type="match status" value="1"/>
</dbReference>
<dbReference type="InterPro" id="IPR029058">
    <property type="entry name" value="AB_hydrolase_fold"/>
</dbReference>
<dbReference type="EMBL" id="JAAGMB010000544">
    <property type="protein sequence ID" value="NEB19784.1"/>
    <property type="molecule type" value="Genomic_DNA"/>
</dbReference>
<dbReference type="InterPro" id="IPR002925">
    <property type="entry name" value="Dienelactn_hydro"/>
</dbReference>
<dbReference type="RefSeq" id="WP_164142185.1">
    <property type="nucleotide sequence ID" value="NZ_JAAGMB010000544.1"/>
</dbReference>
<dbReference type="SUPFAM" id="SSF53474">
    <property type="entry name" value="alpha/beta-Hydrolases"/>
    <property type="match status" value="1"/>
</dbReference>
<dbReference type="GO" id="GO:0016787">
    <property type="term" value="F:hydrolase activity"/>
    <property type="evidence" value="ECO:0007669"/>
    <property type="project" value="UniProtKB-KW"/>
</dbReference>
<name>A0A6N9UQD9_9ACTN</name>
<protein>
    <submittedName>
        <fullName evidence="2">Dienelactone hydrolase family protein</fullName>
    </submittedName>
</protein>
<reference evidence="2 3" key="1">
    <citation type="submission" date="2020-01" db="EMBL/GenBank/DDBJ databases">
        <title>Insect and environment-associated Actinomycetes.</title>
        <authorList>
            <person name="Currrie C."/>
            <person name="Chevrette M."/>
            <person name="Carlson C."/>
            <person name="Stubbendieck R."/>
            <person name="Wendt-Pienkowski E."/>
        </authorList>
    </citation>
    <scope>NUCLEOTIDE SEQUENCE [LARGE SCALE GENOMIC DNA]</scope>
    <source>
        <strain evidence="2 3">SID14172</strain>
    </source>
</reference>
<accession>A0A6N9UQD9</accession>
<evidence type="ECO:0000259" key="1">
    <source>
        <dbReference type="Pfam" id="PF01738"/>
    </source>
</evidence>
<dbReference type="Pfam" id="PF01738">
    <property type="entry name" value="DLH"/>
    <property type="match status" value="1"/>
</dbReference>